<keyword evidence="7" id="KW-1133">Transmembrane helix</keyword>
<keyword evidence="7" id="KW-0812">Transmembrane</keyword>
<keyword evidence="3" id="KW-0597">Phosphoprotein</keyword>
<feature type="transmembrane region" description="Helical" evidence="7">
    <location>
        <begin position="140"/>
        <end position="160"/>
    </location>
</feature>
<feature type="transmembrane region" description="Helical" evidence="7">
    <location>
        <begin position="500"/>
        <end position="521"/>
    </location>
</feature>
<evidence type="ECO:0000256" key="4">
    <source>
        <dbReference type="ARBA" id="ARBA00022777"/>
    </source>
</evidence>
<dbReference type="Gene3D" id="1.20.1740.10">
    <property type="entry name" value="Amino acid/polyamine transporter I"/>
    <property type="match status" value="1"/>
</dbReference>
<feature type="transmembrane region" description="Helical" evidence="7">
    <location>
        <begin position="241"/>
        <end position="264"/>
    </location>
</feature>
<dbReference type="PANTHER" id="PTHR43065">
    <property type="entry name" value="SENSOR HISTIDINE KINASE"/>
    <property type="match status" value="1"/>
</dbReference>
<keyword evidence="6" id="KW-0175">Coiled coil</keyword>
<evidence type="ECO:0000313" key="11">
    <source>
        <dbReference type="Proteomes" id="UP000715781"/>
    </source>
</evidence>
<evidence type="ECO:0000256" key="7">
    <source>
        <dbReference type="SAM" id="Phobius"/>
    </source>
</evidence>
<dbReference type="SUPFAM" id="SSF55785">
    <property type="entry name" value="PYP-like sensor domain (PAS domain)"/>
    <property type="match status" value="1"/>
</dbReference>
<reference evidence="10" key="2">
    <citation type="journal article" date="2022" name="Microbiol. Resour. Announc.">
        <title>Metagenome Sequencing to Explore Phylogenomics of Terrestrial Cyanobacteria.</title>
        <authorList>
            <person name="Ward R.D."/>
            <person name="Stajich J.E."/>
            <person name="Johansen J.R."/>
            <person name="Huntemann M."/>
            <person name="Clum A."/>
            <person name="Foster B."/>
            <person name="Foster B."/>
            <person name="Roux S."/>
            <person name="Palaniappan K."/>
            <person name="Varghese N."/>
            <person name="Mukherjee S."/>
            <person name="Reddy T.B.K."/>
            <person name="Daum C."/>
            <person name="Copeland A."/>
            <person name="Chen I.A."/>
            <person name="Ivanova N.N."/>
            <person name="Kyrpides N.C."/>
            <person name="Shapiro N."/>
            <person name="Eloe-Fadrosh E.A."/>
            <person name="Pietrasiak N."/>
        </authorList>
    </citation>
    <scope>NUCLEOTIDE SEQUENCE</scope>
    <source>
        <strain evidence="10">JT2-VF2</strain>
    </source>
</reference>
<feature type="transmembrane region" description="Helical" evidence="7">
    <location>
        <begin position="98"/>
        <end position="120"/>
    </location>
</feature>
<dbReference type="GO" id="GO:0000155">
    <property type="term" value="F:phosphorelay sensor kinase activity"/>
    <property type="evidence" value="ECO:0007669"/>
    <property type="project" value="InterPro"/>
</dbReference>
<sequence>MIHSDSTVLHQPSFRGLPRSLSSWETWAFGLTSHLAWTSVVPAVHAALGTQAVFVWVPAVIVGMLLNYQMKHLGRSLLDVSGGTPNYATRLWQRYPIIARYAAIGYLLGWLAFLSVNAVVLTDIIKVNLEALGMSCPEEILRISFILLPFVVAYSGTRALSILHMFFAIPACILLFTFCLQGLGFLAFSSNSPGFFPNNWSSFSFVDWAKWFYFVSYTVYSCETASSFVADSREPNKTLRFLDIAAWLMLPVFVGGSWVIMRLATDPNLDDNAFLNFVAASTPFWGNFAPAIATFLLAGACLLGSATTVSLCPRIIYQLAVDKHFASVFSVVSPRGVFGPSLALSLLLGLIYFIWGNVSHIVAAANAAWFISFMLVHLGLWQQRAKFDVVLPKFTLGIFLLEVIILLVGSSAWGWQSSLIGLLAPFFVLTIDALVRRIPIAIFGANWWLKLYQSRRSNQFQDSVMLQVSILIFLLCSAVLVGCLFGWHLNKVASTNFQNLVVVLLMTVAFVGVAIACWTSLPQVVAIAEAREAAEHLFHIAQDGIVVTDEQGIVWQANPAIEFFFGVNPFALLGHHLNEWLPELAYYPEEWTRRSEHTLFHNAKIKNLEVSISDRPHQDFREYVVILHDITKRKQAEEVLRQSEAKLREEAKQLATQLVQSEKMSSLGQLVAGVAHEINNPVNFIYGNLTPANQYIQDLLKLVLLYQQHYPDPVAEIQDEAEAIDIDFLVTDLPQLLTSMKVGAERIKEIVLSLRNFSRLDEAEMKVVNIHDGIDSTLMILEHRLKDTTKYPSIAVIKEYGNLPLVECYAGQLNQVFMNILVNAIDALEESFINDQNINTPQIRIKTELIDNKQVIVRIADNGSGMPESVQKRLFDPFFTTKAIGKGTGLGLSISYQIITEKHRGKLHCISLLNQGTEFVIEIPLRQYATTVDVR</sequence>
<name>A0A951UJF0_9NOST</name>
<feature type="transmembrane region" description="Helical" evidence="7">
    <location>
        <begin position="361"/>
        <end position="382"/>
    </location>
</feature>
<dbReference type="SMART" id="SM00091">
    <property type="entry name" value="PAS"/>
    <property type="match status" value="1"/>
</dbReference>
<keyword evidence="7" id="KW-0472">Membrane</keyword>
<dbReference type="PROSITE" id="PS50112">
    <property type="entry name" value="PAS"/>
    <property type="match status" value="1"/>
</dbReference>
<dbReference type="PROSITE" id="PS50109">
    <property type="entry name" value="HIS_KIN"/>
    <property type="match status" value="1"/>
</dbReference>
<feature type="transmembrane region" description="Helical" evidence="7">
    <location>
        <begin position="43"/>
        <end position="66"/>
    </location>
</feature>
<evidence type="ECO:0000259" key="9">
    <source>
        <dbReference type="PROSITE" id="PS50112"/>
    </source>
</evidence>
<dbReference type="CDD" id="cd00130">
    <property type="entry name" value="PAS"/>
    <property type="match status" value="1"/>
</dbReference>
<dbReference type="Pfam" id="PF02518">
    <property type="entry name" value="HATPase_c"/>
    <property type="match status" value="1"/>
</dbReference>
<feature type="transmembrane region" description="Helical" evidence="7">
    <location>
        <begin position="208"/>
        <end position="229"/>
    </location>
</feature>
<feature type="transmembrane region" description="Helical" evidence="7">
    <location>
        <begin position="337"/>
        <end position="355"/>
    </location>
</feature>
<dbReference type="SUPFAM" id="SSF47384">
    <property type="entry name" value="Homodimeric domain of signal transducing histidine kinase"/>
    <property type="match status" value="1"/>
</dbReference>
<keyword evidence="4" id="KW-0808">Transferase</keyword>
<gene>
    <name evidence="10" type="ORF">KME32_29495</name>
</gene>
<proteinExistence type="predicted"/>
<dbReference type="InterPro" id="IPR005467">
    <property type="entry name" value="His_kinase_dom"/>
</dbReference>
<dbReference type="Gene3D" id="3.30.450.20">
    <property type="entry name" value="PAS domain"/>
    <property type="match status" value="1"/>
</dbReference>
<feature type="transmembrane region" description="Helical" evidence="7">
    <location>
        <begin position="284"/>
        <end position="317"/>
    </location>
</feature>
<feature type="coiled-coil region" evidence="6">
    <location>
        <begin position="633"/>
        <end position="664"/>
    </location>
</feature>
<dbReference type="InterPro" id="IPR004358">
    <property type="entry name" value="Sig_transdc_His_kin-like_C"/>
</dbReference>
<dbReference type="InterPro" id="IPR036890">
    <property type="entry name" value="HATPase_C_sf"/>
</dbReference>
<dbReference type="SUPFAM" id="SSF55874">
    <property type="entry name" value="ATPase domain of HSP90 chaperone/DNA topoisomerase II/histidine kinase"/>
    <property type="match status" value="1"/>
</dbReference>
<evidence type="ECO:0000256" key="2">
    <source>
        <dbReference type="ARBA" id="ARBA00012438"/>
    </source>
</evidence>
<dbReference type="EMBL" id="JAHHHN010000031">
    <property type="protein sequence ID" value="MBW4565159.1"/>
    <property type="molecule type" value="Genomic_DNA"/>
</dbReference>
<dbReference type="Gene3D" id="1.10.287.130">
    <property type="match status" value="1"/>
</dbReference>
<feature type="domain" description="PAS" evidence="9">
    <location>
        <begin position="530"/>
        <end position="577"/>
    </location>
</feature>
<dbReference type="EC" id="2.7.13.3" evidence="2"/>
<dbReference type="Gene3D" id="3.30.565.10">
    <property type="entry name" value="Histidine kinase-like ATPase, C-terminal domain"/>
    <property type="match status" value="1"/>
</dbReference>
<organism evidence="10 11">
    <name type="scientific">Mojavia pulchra JT2-VF2</name>
    <dbReference type="NCBI Taxonomy" id="287848"/>
    <lineage>
        <taxon>Bacteria</taxon>
        <taxon>Bacillati</taxon>
        <taxon>Cyanobacteriota</taxon>
        <taxon>Cyanophyceae</taxon>
        <taxon>Nostocales</taxon>
        <taxon>Nostocaceae</taxon>
    </lineage>
</organism>
<dbReference type="Pfam" id="PF08448">
    <property type="entry name" value="PAS_4"/>
    <property type="match status" value="1"/>
</dbReference>
<dbReference type="CDD" id="cd00082">
    <property type="entry name" value="HisKA"/>
    <property type="match status" value="1"/>
</dbReference>
<dbReference type="AlphaFoldDB" id="A0A951UJF0"/>
<comment type="caution">
    <text evidence="10">The sequence shown here is derived from an EMBL/GenBank/DDBJ whole genome shotgun (WGS) entry which is preliminary data.</text>
</comment>
<dbReference type="InterPro" id="IPR000014">
    <property type="entry name" value="PAS"/>
</dbReference>
<evidence type="ECO:0000256" key="6">
    <source>
        <dbReference type="SAM" id="Coils"/>
    </source>
</evidence>
<dbReference type="PANTHER" id="PTHR43065:SF50">
    <property type="entry name" value="HISTIDINE KINASE"/>
    <property type="match status" value="1"/>
</dbReference>
<comment type="catalytic activity">
    <reaction evidence="1">
        <text>ATP + protein L-histidine = ADP + protein N-phospho-L-histidine.</text>
        <dbReference type="EC" id="2.7.13.3"/>
    </reaction>
</comment>
<dbReference type="SMART" id="SM00387">
    <property type="entry name" value="HATPase_c"/>
    <property type="match status" value="1"/>
</dbReference>
<evidence type="ECO:0000313" key="10">
    <source>
        <dbReference type="EMBL" id="MBW4565159.1"/>
    </source>
</evidence>
<evidence type="ECO:0000259" key="8">
    <source>
        <dbReference type="PROSITE" id="PS50109"/>
    </source>
</evidence>
<feature type="domain" description="Histidine kinase" evidence="8">
    <location>
        <begin position="673"/>
        <end position="927"/>
    </location>
</feature>
<dbReference type="InterPro" id="IPR003661">
    <property type="entry name" value="HisK_dim/P_dom"/>
</dbReference>
<protein>
    <recommendedName>
        <fullName evidence="2">histidine kinase</fullName>
        <ecNumber evidence="2">2.7.13.3</ecNumber>
    </recommendedName>
</protein>
<keyword evidence="4" id="KW-0418">Kinase</keyword>
<feature type="transmembrane region" description="Helical" evidence="7">
    <location>
        <begin position="394"/>
        <end position="413"/>
    </location>
</feature>
<feature type="transmembrane region" description="Helical" evidence="7">
    <location>
        <begin position="464"/>
        <end position="488"/>
    </location>
</feature>
<dbReference type="PRINTS" id="PR00344">
    <property type="entry name" value="BCTRLSENSOR"/>
</dbReference>
<dbReference type="NCBIfam" id="TIGR00229">
    <property type="entry name" value="sensory_box"/>
    <property type="match status" value="1"/>
</dbReference>
<dbReference type="InterPro" id="IPR013656">
    <property type="entry name" value="PAS_4"/>
</dbReference>
<dbReference type="InterPro" id="IPR035965">
    <property type="entry name" value="PAS-like_dom_sf"/>
</dbReference>
<dbReference type="Proteomes" id="UP000715781">
    <property type="component" value="Unassembled WGS sequence"/>
</dbReference>
<evidence type="ECO:0000256" key="3">
    <source>
        <dbReference type="ARBA" id="ARBA00022553"/>
    </source>
</evidence>
<evidence type="ECO:0000256" key="1">
    <source>
        <dbReference type="ARBA" id="ARBA00000085"/>
    </source>
</evidence>
<dbReference type="InterPro" id="IPR036097">
    <property type="entry name" value="HisK_dim/P_sf"/>
</dbReference>
<reference evidence="10" key="1">
    <citation type="submission" date="2021-05" db="EMBL/GenBank/DDBJ databases">
        <authorList>
            <person name="Pietrasiak N."/>
            <person name="Ward R."/>
            <person name="Stajich J.E."/>
            <person name="Kurbessoian T."/>
        </authorList>
    </citation>
    <scope>NUCLEOTIDE SEQUENCE</scope>
    <source>
        <strain evidence="10">JT2-VF2</strain>
    </source>
</reference>
<dbReference type="InterPro" id="IPR003594">
    <property type="entry name" value="HATPase_dom"/>
</dbReference>
<accession>A0A951UJF0</accession>
<evidence type="ECO:0000256" key="5">
    <source>
        <dbReference type="ARBA" id="ARBA00023012"/>
    </source>
</evidence>
<keyword evidence="5" id="KW-0902">Two-component regulatory system</keyword>
<feature type="transmembrane region" description="Helical" evidence="7">
    <location>
        <begin position="167"/>
        <end position="188"/>
    </location>
</feature>